<evidence type="ECO:0000313" key="1">
    <source>
        <dbReference type="EMBL" id="SNR70244.1"/>
    </source>
</evidence>
<dbReference type="Proteomes" id="UP000198384">
    <property type="component" value="Unassembled WGS sequence"/>
</dbReference>
<name>A0A238YHZ4_9FLAO</name>
<dbReference type="AlphaFoldDB" id="A0A238YHZ4"/>
<dbReference type="InterPro" id="IPR008969">
    <property type="entry name" value="CarboxyPept-like_regulatory"/>
</dbReference>
<dbReference type="EMBL" id="FZNT01000009">
    <property type="protein sequence ID" value="SNR70244.1"/>
    <property type="molecule type" value="Genomic_DNA"/>
</dbReference>
<dbReference type="OrthoDB" id="1413766at2"/>
<dbReference type="SUPFAM" id="SSF49464">
    <property type="entry name" value="Carboxypeptidase regulatory domain-like"/>
    <property type="match status" value="1"/>
</dbReference>
<evidence type="ECO:0000313" key="2">
    <source>
        <dbReference type="Proteomes" id="UP000198384"/>
    </source>
</evidence>
<sequence>MRNLTKTLLKRSLTTSVLCFIFFIAIHNNGYATSKIVNDTIGFNSYKGIIVEANSKKPLEFASLNVNGTNISTVSNSKGEFLLKVPKKFQQNSVTVSFLGYTSKVLSLSEFNDTTTIIQLETYIEELSEISIAVKDAPTLVKEVLKRRTENYSKDHLVMTAFYREAIKKRKTYVSLSEAIIEINKQPYTNDRNDVLQLYKSRKSTDYNKLDTVALKHRGGAHSMVRLDVMKNPELLLTEDVFQNYKFKFENSTKIDNRVIYVVNFKPNQSVEDALFYGKLYIDAQSLALVSAKFELDLSDIDKAKQFFILKKPARADVTPILAKYQVDYRKKGNKWYHNYSRIELGFKINWEKKWFNSIYYSTTEMAITDWHKVTDPKNIKQRDRLKSSVILSDEASGFSDPEFWGEYNLIEPEKPIHSAIKKIQKQLKKI</sequence>
<dbReference type="Gene3D" id="2.60.40.1120">
    <property type="entry name" value="Carboxypeptidase-like, regulatory domain"/>
    <property type="match status" value="1"/>
</dbReference>
<dbReference type="Pfam" id="PF13715">
    <property type="entry name" value="CarbopepD_reg_2"/>
    <property type="match status" value="1"/>
</dbReference>
<organism evidence="1 2">
    <name type="scientific">Lutibacter agarilyticus</name>
    <dbReference type="NCBI Taxonomy" id="1109740"/>
    <lineage>
        <taxon>Bacteria</taxon>
        <taxon>Pseudomonadati</taxon>
        <taxon>Bacteroidota</taxon>
        <taxon>Flavobacteriia</taxon>
        <taxon>Flavobacteriales</taxon>
        <taxon>Flavobacteriaceae</taxon>
        <taxon>Lutibacter</taxon>
    </lineage>
</organism>
<keyword evidence="2" id="KW-1185">Reference proteome</keyword>
<reference evidence="1 2" key="1">
    <citation type="submission" date="2017-06" db="EMBL/GenBank/DDBJ databases">
        <authorList>
            <person name="Kim H.J."/>
            <person name="Triplett B.A."/>
        </authorList>
    </citation>
    <scope>NUCLEOTIDE SEQUENCE [LARGE SCALE GENOMIC DNA]</scope>
    <source>
        <strain evidence="1 2">DSM 29150</strain>
    </source>
</reference>
<dbReference type="RefSeq" id="WP_089382478.1">
    <property type="nucleotide sequence ID" value="NZ_FZNT01000009.1"/>
</dbReference>
<proteinExistence type="predicted"/>
<gene>
    <name evidence="1" type="ORF">SAMN06265371_10954</name>
</gene>
<protein>
    <submittedName>
        <fullName evidence="1">CarboxypepD_reg-like domain-containing protein</fullName>
    </submittedName>
</protein>
<accession>A0A238YHZ4</accession>